<keyword evidence="2" id="KW-1185">Reference proteome</keyword>
<accession>A0AAV6GS33</accession>
<organism evidence="1 2">
    <name type="scientific">Alosa alosa</name>
    <name type="common">allis shad</name>
    <dbReference type="NCBI Taxonomy" id="278164"/>
    <lineage>
        <taxon>Eukaryota</taxon>
        <taxon>Metazoa</taxon>
        <taxon>Chordata</taxon>
        <taxon>Craniata</taxon>
        <taxon>Vertebrata</taxon>
        <taxon>Euteleostomi</taxon>
        <taxon>Actinopterygii</taxon>
        <taxon>Neopterygii</taxon>
        <taxon>Teleostei</taxon>
        <taxon>Clupei</taxon>
        <taxon>Clupeiformes</taxon>
        <taxon>Clupeoidei</taxon>
        <taxon>Clupeidae</taxon>
        <taxon>Alosa</taxon>
    </lineage>
</organism>
<evidence type="ECO:0000313" key="1">
    <source>
        <dbReference type="EMBL" id="KAG5276676.1"/>
    </source>
</evidence>
<dbReference type="Proteomes" id="UP000823561">
    <property type="component" value="Chromosome 8"/>
</dbReference>
<proteinExistence type="predicted"/>
<dbReference type="EMBL" id="JADWDJ010000008">
    <property type="protein sequence ID" value="KAG5276676.1"/>
    <property type="molecule type" value="Genomic_DNA"/>
</dbReference>
<comment type="caution">
    <text evidence="1">The sequence shown here is derived from an EMBL/GenBank/DDBJ whole genome shotgun (WGS) entry which is preliminary data.</text>
</comment>
<reference evidence="1" key="1">
    <citation type="submission" date="2020-10" db="EMBL/GenBank/DDBJ databases">
        <title>Chromosome-scale genome assembly of the Allis shad, Alosa alosa.</title>
        <authorList>
            <person name="Margot Z."/>
            <person name="Christophe K."/>
            <person name="Cabau C."/>
            <person name="Louis A."/>
            <person name="Berthelot C."/>
            <person name="Parey E."/>
            <person name="Roest Crollius H."/>
            <person name="Montfort J."/>
            <person name="Robinson-Rechavi M."/>
            <person name="Bucao C."/>
            <person name="Bouchez O."/>
            <person name="Gislard M."/>
            <person name="Lluch J."/>
            <person name="Milhes M."/>
            <person name="Lampietro C."/>
            <person name="Lopez Roques C."/>
            <person name="Donnadieu C."/>
            <person name="Braasch I."/>
            <person name="Desvignes T."/>
            <person name="Postlethwait J."/>
            <person name="Bobe J."/>
            <person name="Guiguen Y."/>
        </authorList>
    </citation>
    <scope>NUCLEOTIDE SEQUENCE</scope>
    <source>
        <strain evidence="1">M-15738</strain>
        <tissue evidence="1">Blood</tissue>
    </source>
</reference>
<dbReference type="AlphaFoldDB" id="A0AAV6GS33"/>
<protein>
    <submittedName>
        <fullName evidence="1">Uncharacterized protein</fullName>
    </submittedName>
</protein>
<sequence>MEFFKRPLSSVQATASPSELTDGVVSGLIDLSSCKSERGRFYWRRKGSSGGWHRSKEGESGCVCVCFNVHKHTYSPSDQ</sequence>
<gene>
    <name evidence="1" type="ORF">AALO_G00108440</name>
</gene>
<evidence type="ECO:0000313" key="2">
    <source>
        <dbReference type="Proteomes" id="UP000823561"/>
    </source>
</evidence>
<name>A0AAV6GS33_9TELE</name>